<organism evidence="1 2">
    <name type="scientific">Diphasiastrum complanatum</name>
    <name type="common">Issler's clubmoss</name>
    <name type="synonym">Lycopodium complanatum</name>
    <dbReference type="NCBI Taxonomy" id="34168"/>
    <lineage>
        <taxon>Eukaryota</taxon>
        <taxon>Viridiplantae</taxon>
        <taxon>Streptophyta</taxon>
        <taxon>Embryophyta</taxon>
        <taxon>Tracheophyta</taxon>
        <taxon>Lycopodiopsida</taxon>
        <taxon>Lycopodiales</taxon>
        <taxon>Lycopodiaceae</taxon>
        <taxon>Lycopodioideae</taxon>
        <taxon>Diphasiastrum</taxon>
    </lineage>
</organism>
<sequence length="63" mass="6951">MSYTITRLASSSRRNTINSLSASTISMKSGWVLSKLTLSRASLCLVRGLDVGNRIHSYLHLIL</sequence>
<proteinExistence type="predicted"/>
<keyword evidence="2" id="KW-1185">Reference proteome</keyword>
<comment type="caution">
    <text evidence="1">The sequence shown here is derived from an EMBL/GenBank/DDBJ whole genome shotgun (WGS) entry which is preliminary data.</text>
</comment>
<gene>
    <name evidence="1" type="ORF">O6H91_22G049700</name>
</gene>
<protein>
    <submittedName>
        <fullName evidence="1">Uncharacterized protein</fullName>
    </submittedName>
</protein>
<evidence type="ECO:0000313" key="2">
    <source>
        <dbReference type="Proteomes" id="UP001162992"/>
    </source>
</evidence>
<dbReference type="EMBL" id="CM055113">
    <property type="protein sequence ID" value="KAJ7516254.1"/>
    <property type="molecule type" value="Genomic_DNA"/>
</dbReference>
<dbReference type="Proteomes" id="UP001162992">
    <property type="component" value="Chromosome 22"/>
</dbReference>
<reference evidence="2" key="1">
    <citation type="journal article" date="2024" name="Proc. Natl. Acad. Sci. U.S.A.">
        <title>Extraordinary preservation of gene collinearity over three hundred million years revealed in homosporous lycophytes.</title>
        <authorList>
            <person name="Li C."/>
            <person name="Wickell D."/>
            <person name="Kuo L.Y."/>
            <person name="Chen X."/>
            <person name="Nie B."/>
            <person name="Liao X."/>
            <person name="Peng D."/>
            <person name="Ji J."/>
            <person name="Jenkins J."/>
            <person name="Williams M."/>
            <person name="Shu S."/>
            <person name="Plott C."/>
            <person name="Barry K."/>
            <person name="Rajasekar S."/>
            <person name="Grimwood J."/>
            <person name="Han X."/>
            <person name="Sun S."/>
            <person name="Hou Z."/>
            <person name="He W."/>
            <person name="Dai G."/>
            <person name="Sun C."/>
            <person name="Schmutz J."/>
            <person name="Leebens-Mack J.H."/>
            <person name="Li F.W."/>
            <person name="Wang L."/>
        </authorList>
    </citation>
    <scope>NUCLEOTIDE SEQUENCE [LARGE SCALE GENOMIC DNA]</scope>
    <source>
        <strain evidence="2">cv. PW_Plant_1</strain>
    </source>
</reference>
<evidence type="ECO:0000313" key="1">
    <source>
        <dbReference type="EMBL" id="KAJ7516254.1"/>
    </source>
</evidence>
<accession>A0ACC2AFA6</accession>
<name>A0ACC2AFA6_DIPCM</name>